<dbReference type="EMBL" id="KQ965792">
    <property type="protein sequence ID" value="KXS11998.1"/>
    <property type="molecule type" value="Genomic_DNA"/>
</dbReference>
<dbReference type="GO" id="GO:0004792">
    <property type="term" value="F:thiosulfate-cyanide sulfurtransferase activity"/>
    <property type="evidence" value="ECO:0007669"/>
    <property type="project" value="TreeGrafter"/>
</dbReference>
<feature type="compositionally biased region" description="Low complexity" evidence="1">
    <location>
        <begin position="62"/>
        <end position="95"/>
    </location>
</feature>
<dbReference type="PROSITE" id="PS50206">
    <property type="entry name" value="RHODANESE_3"/>
    <property type="match status" value="1"/>
</dbReference>
<dbReference type="Pfam" id="PF00581">
    <property type="entry name" value="Rhodanese"/>
    <property type="match status" value="1"/>
</dbReference>
<dbReference type="PANTHER" id="PTHR44086:SF10">
    <property type="entry name" value="THIOSULFATE SULFURTRANSFERASE_RHODANESE-LIKE DOMAIN-CONTAINING PROTEIN 3"/>
    <property type="match status" value="1"/>
</dbReference>
<name>A0A139A5R8_GONPJ</name>
<protein>
    <submittedName>
        <fullName evidence="3">Rhodanese-like protein</fullName>
    </submittedName>
</protein>
<proteinExistence type="predicted"/>
<dbReference type="AlphaFoldDB" id="A0A139A5R8"/>
<sequence length="201" mass="21184">MLKTVFARTCTCTSTRGSTRMASESLRWGMASGRAMGTRITVEEIGPHALADLLDPLPPSPSSTSSSTPDTSAMPSTSAPDTSAPPTTTASSTSTTPPPPTVHLFDVREPYEWESTGVIPGAVLTGTLTDDIKWDEVIPGIDKENDVIVAYCKVGVRSLHAAATLQGSGFKRVKSLRGGIIGWVGSGYELERVELSDSGEE</sequence>
<dbReference type="SUPFAM" id="SSF52821">
    <property type="entry name" value="Rhodanese/Cell cycle control phosphatase"/>
    <property type="match status" value="1"/>
</dbReference>
<dbReference type="Gene3D" id="3.40.250.10">
    <property type="entry name" value="Rhodanese-like domain"/>
    <property type="match status" value="1"/>
</dbReference>
<dbReference type="STRING" id="1344416.A0A139A5R8"/>
<evidence type="ECO:0000259" key="2">
    <source>
        <dbReference type="PROSITE" id="PS50206"/>
    </source>
</evidence>
<gene>
    <name evidence="3" type="ORF">M427DRAFT_157591</name>
</gene>
<organism evidence="3 4">
    <name type="scientific">Gonapodya prolifera (strain JEL478)</name>
    <name type="common">Monoblepharis prolifera</name>
    <dbReference type="NCBI Taxonomy" id="1344416"/>
    <lineage>
        <taxon>Eukaryota</taxon>
        <taxon>Fungi</taxon>
        <taxon>Fungi incertae sedis</taxon>
        <taxon>Chytridiomycota</taxon>
        <taxon>Chytridiomycota incertae sedis</taxon>
        <taxon>Monoblepharidomycetes</taxon>
        <taxon>Monoblepharidales</taxon>
        <taxon>Gonapodyaceae</taxon>
        <taxon>Gonapodya</taxon>
    </lineage>
</organism>
<dbReference type="SMART" id="SM00450">
    <property type="entry name" value="RHOD"/>
    <property type="match status" value="1"/>
</dbReference>
<feature type="domain" description="Rhodanese" evidence="2">
    <location>
        <begin position="98"/>
        <end position="192"/>
    </location>
</feature>
<accession>A0A139A5R8</accession>
<dbReference type="InterPro" id="IPR001763">
    <property type="entry name" value="Rhodanese-like_dom"/>
</dbReference>
<reference evidence="3 4" key="1">
    <citation type="journal article" date="2015" name="Genome Biol. Evol.">
        <title>Phylogenomic analyses indicate that early fungi evolved digesting cell walls of algal ancestors of land plants.</title>
        <authorList>
            <person name="Chang Y."/>
            <person name="Wang S."/>
            <person name="Sekimoto S."/>
            <person name="Aerts A.L."/>
            <person name="Choi C."/>
            <person name="Clum A."/>
            <person name="LaButti K.M."/>
            <person name="Lindquist E.A."/>
            <person name="Yee Ngan C."/>
            <person name="Ohm R.A."/>
            <person name="Salamov A.A."/>
            <person name="Grigoriev I.V."/>
            <person name="Spatafora J.W."/>
            <person name="Berbee M.L."/>
        </authorList>
    </citation>
    <scope>NUCLEOTIDE SEQUENCE [LARGE SCALE GENOMIC DNA]</scope>
    <source>
        <strain evidence="3 4">JEL478</strain>
    </source>
</reference>
<dbReference type="OrthoDB" id="566238at2759"/>
<dbReference type="Proteomes" id="UP000070544">
    <property type="component" value="Unassembled WGS sequence"/>
</dbReference>
<evidence type="ECO:0000256" key="1">
    <source>
        <dbReference type="SAM" id="MobiDB-lite"/>
    </source>
</evidence>
<feature type="region of interest" description="Disordered" evidence="1">
    <location>
        <begin position="51"/>
        <end position="104"/>
    </location>
</feature>
<keyword evidence="4" id="KW-1185">Reference proteome</keyword>
<evidence type="ECO:0000313" key="3">
    <source>
        <dbReference type="EMBL" id="KXS11998.1"/>
    </source>
</evidence>
<dbReference type="PANTHER" id="PTHR44086">
    <property type="entry name" value="THIOSULFATE SULFURTRANSFERASE RDL2, MITOCHONDRIAL-RELATED"/>
    <property type="match status" value="1"/>
</dbReference>
<dbReference type="CDD" id="cd00158">
    <property type="entry name" value="RHOD"/>
    <property type="match status" value="1"/>
</dbReference>
<dbReference type="InterPro" id="IPR036873">
    <property type="entry name" value="Rhodanese-like_dom_sf"/>
</dbReference>
<evidence type="ECO:0000313" key="4">
    <source>
        <dbReference type="Proteomes" id="UP000070544"/>
    </source>
</evidence>